<gene>
    <name evidence="2" type="ORF">A2527_00825</name>
</gene>
<reference evidence="2 3" key="1">
    <citation type="journal article" date="2016" name="Nat. Commun.">
        <title>Thousands of microbial genomes shed light on interconnected biogeochemical processes in an aquifer system.</title>
        <authorList>
            <person name="Anantharaman K."/>
            <person name="Brown C.T."/>
            <person name="Hug L.A."/>
            <person name="Sharon I."/>
            <person name="Castelle C.J."/>
            <person name="Probst A.J."/>
            <person name="Thomas B.C."/>
            <person name="Singh A."/>
            <person name="Wilkins M.J."/>
            <person name="Karaoz U."/>
            <person name="Brodie E.L."/>
            <person name="Williams K.H."/>
            <person name="Hubbard S.S."/>
            <person name="Banfield J.F."/>
        </authorList>
    </citation>
    <scope>NUCLEOTIDE SEQUENCE [LARGE SCALE GENOMIC DNA]</scope>
</reference>
<name>A0A1F6GFB8_9PROT</name>
<dbReference type="AlphaFoldDB" id="A0A1F6GFB8"/>
<dbReference type="Proteomes" id="UP000178449">
    <property type="component" value="Unassembled WGS sequence"/>
</dbReference>
<evidence type="ECO:0000256" key="1">
    <source>
        <dbReference type="SAM" id="MobiDB-lite"/>
    </source>
</evidence>
<evidence type="ECO:0000313" key="2">
    <source>
        <dbReference type="EMBL" id="OGG96821.1"/>
    </source>
</evidence>
<proteinExistence type="predicted"/>
<feature type="region of interest" description="Disordered" evidence="1">
    <location>
        <begin position="686"/>
        <end position="707"/>
    </location>
</feature>
<dbReference type="EMBL" id="MFNE01000009">
    <property type="protein sequence ID" value="OGG96821.1"/>
    <property type="molecule type" value="Genomic_DNA"/>
</dbReference>
<protein>
    <submittedName>
        <fullName evidence="2">Uncharacterized protein</fullName>
    </submittedName>
</protein>
<accession>A0A1F6GFB8</accession>
<evidence type="ECO:0000313" key="3">
    <source>
        <dbReference type="Proteomes" id="UP000178449"/>
    </source>
</evidence>
<sequence length="707" mass="80126">MGEVKKRIRFFCGDSRLPYVNFFIYYRGFPRLLPDMRAETEALKKILDNPPLAQIYAREAFLHMGEQLDEMMGDFLQKQLLKYSKITVLKDKIHRAKDISEKLQVVIDQVPGLLFMLPFRFNAGGRPGMSLKLLRIAVVAYGLEKYREPQTFLSGYNASIPFNMTIAQINEAMGSEEGDPSFLPRTLATDFTQVAQGFLKIPQAEKIKDAVELYYLAQGTAQVFNNLFFELICRTPTQTSLALCEKVFGYLLAALRRFELDQFVKGKFTVEQIEALIEKDAPNFRHSHLRKPIFSNVTNFSPILQNTKQKGMSANGQRLMQSQMEKVRKLSSDRASLLFKSLRRYRGPQSVVLVMGLLQRLDPSKLTEVADFLSSKDTPEEKELYQLVERFAEKIRKNTSKPVIKAVFTNKSYETERLEQAQAKLAALDSAKMMNQFKVNDYLKDRLAKLYERVKMEGALTQGGIAKHLEKFAYAADGLIGKPTVTQAEIDQFEEDAIQIVEEIAAAGDLSIEEVKQQTDAIKELAEGMKGSSADEREDLISKVGIKLMDVESIAQEKLPEEERRKIDFAKLMAAEIIPIGIQPSAPKMNVADFLSFPLAKNKEKAQANWFEYHQKYLRILIDNKRIAESKVLDIEAVLPKIPAGNFKKYFDIFPNEQLEESVLGAVYSLWENNGLLKLRISATGPEGAQPVEEPGEETQATKTDAV</sequence>
<organism evidence="2 3">
    <name type="scientific">Candidatus Lambdaproteobacteria bacterium RIFOXYD2_FULL_50_16</name>
    <dbReference type="NCBI Taxonomy" id="1817772"/>
    <lineage>
        <taxon>Bacteria</taxon>
        <taxon>Pseudomonadati</taxon>
        <taxon>Pseudomonadota</taxon>
        <taxon>Candidatus Lambdaproteobacteria</taxon>
    </lineage>
</organism>
<dbReference type="STRING" id="1817772.A2527_00825"/>
<comment type="caution">
    <text evidence="2">The sequence shown here is derived from an EMBL/GenBank/DDBJ whole genome shotgun (WGS) entry which is preliminary data.</text>
</comment>